<dbReference type="GO" id="GO:0006751">
    <property type="term" value="P:glutathione catabolic process"/>
    <property type="evidence" value="ECO:0007669"/>
    <property type="project" value="InterPro"/>
</dbReference>
<evidence type="ECO:0000313" key="4">
    <source>
        <dbReference type="EMBL" id="MEJ8568061.1"/>
    </source>
</evidence>
<evidence type="ECO:0000256" key="1">
    <source>
        <dbReference type="ARBA" id="ARBA00012344"/>
    </source>
</evidence>
<dbReference type="InterPro" id="IPR036568">
    <property type="entry name" value="GGCT-like_sf"/>
</dbReference>
<comment type="caution">
    <text evidence="4">The sequence shown here is derived from an EMBL/GenBank/DDBJ whole genome shotgun (WGS) entry which is preliminary data.</text>
</comment>
<keyword evidence="5" id="KW-1185">Reference proteome</keyword>
<proteinExistence type="predicted"/>
<dbReference type="EMBL" id="JAZHOG010000006">
    <property type="protein sequence ID" value="MEJ8568061.1"/>
    <property type="molecule type" value="Genomic_DNA"/>
</dbReference>
<dbReference type="Gene3D" id="3.10.490.10">
    <property type="entry name" value="Gamma-glutamyl cyclotransferase-like"/>
    <property type="match status" value="1"/>
</dbReference>
<dbReference type="InterPro" id="IPR006840">
    <property type="entry name" value="ChaC"/>
</dbReference>
<dbReference type="SUPFAM" id="SSF110857">
    <property type="entry name" value="Gamma-glutamyl cyclotransferase-like"/>
    <property type="match status" value="1"/>
</dbReference>
<accession>A0AAW9RKL8</accession>
<name>A0AAW9RKL8_9GAMM</name>
<organism evidence="4 5">
    <name type="scientific">Elongatibacter sediminis</name>
    <dbReference type="NCBI Taxonomy" id="3119006"/>
    <lineage>
        <taxon>Bacteria</taxon>
        <taxon>Pseudomonadati</taxon>
        <taxon>Pseudomonadota</taxon>
        <taxon>Gammaproteobacteria</taxon>
        <taxon>Chromatiales</taxon>
        <taxon>Wenzhouxiangellaceae</taxon>
        <taxon>Elongatibacter</taxon>
    </lineage>
</organism>
<dbReference type="AlphaFoldDB" id="A0AAW9RKL8"/>
<evidence type="ECO:0000256" key="3">
    <source>
        <dbReference type="SAM" id="MobiDB-lite"/>
    </source>
</evidence>
<dbReference type="RefSeq" id="WP_354695384.1">
    <property type="nucleotide sequence ID" value="NZ_JAZHOG010000006.1"/>
</dbReference>
<feature type="compositionally biased region" description="Basic and acidic residues" evidence="3">
    <location>
        <begin position="1"/>
        <end position="10"/>
    </location>
</feature>
<dbReference type="GO" id="GO:0061928">
    <property type="term" value="F:glutathione specific gamma-glutamylcyclotransferase activity"/>
    <property type="evidence" value="ECO:0007669"/>
    <property type="project" value="UniProtKB-EC"/>
</dbReference>
<dbReference type="EC" id="4.3.2.7" evidence="1"/>
<dbReference type="GO" id="GO:0005737">
    <property type="term" value="C:cytoplasm"/>
    <property type="evidence" value="ECO:0007669"/>
    <property type="project" value="TreeGrafter"/>
</dbReference>
<protein>
    <recommendedName>
        <fullName evidence="1">glutathione-specific gamma-glutamylcyclotransferase</fullName>
        <ecNumber evidence="1">4.3.2.7</ecNumber>
    </recommendedName>
</protein>
<keyword evidence="2" id="KW-0456">Lyase</keyword>
<dbReference type="PANTHER" id="PTHR12192">
    <property type="entry name" value="CATION TRANSPORT PROTEIN CHAC-RELATED"/>
    <property type="match status" value="1"/>
</dbReference>
<dbReference type="InterPro" id="IPR013024">
    <property type="entry name" value="GGCT-like"/>
</dbReference>
<dbReference type="CDD" id="cd06661">
    <property type="entry name" value="GGCT_like"/>
    <property type="match status" value="1"/>
</dbReference>
<dbReference type="PANTHER" id="PTHR12192:SF2">
    <property type="entry name" value="GLUTATHIONE-SPECIFIC GAMMA-GLUTAMYLCYCLOTRANSFERASE 2"/>
    <property type="match status" value="1"/>
</dbReference>
<feature type="region of interest" description="Disordered" evidence="3">
    <location>
        <begin position="1"/>
        <end position="31"/>
    </location>
</feature>
<gene>
    <name evidence="4" type="ORF">V3330_10525</name>
</gene>
<reference evidence="4 5" key="1">
    <citation type="submission" date="2024-02" db="EMBL/GenBank/DDBJ databases">
        <title>A novel Wenzhouxiangellaceae bacterium, isolated from coastal sediments.</title>
        <authorList>
            <person name="Du Z.-J."/>
            <person name="Ye Y.-Q."/>
            <person name="Zhang X.-Y."/>
        </authorList>
    </citation>
    <scope>NUCLEOTIDE SEQUENCE [LARGE SCALE GENOMIC DNA]</scope>
    <source>
        <strain evidence="4 5">CH-27</strain>
    </source>
</reference>
<evidence type="ECO:0000256" key="2">
    <source>
        <dbReference type="ARBA" id="ARBA00023239"/>
    </source>
</evidence>
<feature type="compositionally biased region" description="Polar residues" evidence="3">
    <location>
        <begin position="13"/>
        <end position="24"/>
    </location>
</feature>
<dbReference type="Pfam" id="PF04752">
    <property type="entry name" value="ChaC"/>
    <property type="match status" value="1"/>
</dbReference>
<dbReference type="Proteomes" id="UP001359886">
    <property type="component" value="Unassembled WGS sequence"/>
</dbReference>
<evidence type="ECO:0000313" key="5">
    <source>
        <dbReference type="Proteomes" id="UP001359886"/>
    </source>
</evidence>
<sequence>MHATRVDRRRTPITPSQTARQNGPATPDEPLRVSTGGTWIFGYGSLIWRTGFPYAESRPARINGWSRRFWQGSTDHRGVPGAPGRVVTLIESANVECRGRAYRLERRIEEEVLAQLDHREKGGYERVRLPLYFDDGSAVEGLMYHATPANPNYLGDAPLEEIAGQVLTSHGPSGPNLEYLLRLHDALRELDAHDPHVEALTDAVLRMQSEP</sequence>